<protein>
    <submittedName>
        <fullName evidence="1">Uncharacterized protein</fullName>
    </submittedName>
</protein>
<dbReference type="EMBL" id="QQZZ01000099">
    <property type="protein sequence ID" value="RMZ43267.1"/>
    <property type="molecule type" value="Genomic_DNA"/>
</dbReference>
<evidence type="ECO:0000313" key="2">
    <source>
        <dbReference type="Proteomes" id="UP000275480"/>
    </source>
</evidence>
<dbReference type="Proteomes" id="UP000275480">
    <property type="component" value="Unassembled WGS sequence"/>
</dbReference>
<sequence>MDPKFVKEVLKNQATIPKEKTYTKKDVLEDDGVLRDGVAAVLKNSSEQGHRAVVTVLVVHRDANDQVCRVEEIDLNTDEQGRLRKVADDQYETWTYDWELPEFGIDASNALDTITLHKTTNIVTIEPCKSRLDRPKSTVYFMKVLVHIIKILGHTGQYIYVCAAGGSSENAVIACEEWSDKLNDCSFFMDMTFNDMKTRTKCETLKEVSGGITLAGSNAILVPIRYTPDHRGIIWFYEEGDREGDREGDEHMNRALVHTGIPARWLGPEFKQSNLKFEELVGDMRVLVYTGTDILKLGVAYSLLNTVSK</sequence>
<proteinExistence type="predicted"/>
<accession>A0AB74CCC2</accession>
<gene>
    <name evidence="1" type="ORF">CA14_007393</name>
</gene>
<reference evidence="1 2" key="1">
    <citation type="submission" date="2018-07" db="EMBL/GenBank/DDBJ databases">
        <title>Identification of spontaneous genetic mutation associated with occurrence of a yellow conidial color mutant of Aspergillus flavus.</title>
        <authorList>
            <person name="Chang P.-K."/>
            <person name="Mack B.M."/>
            <person name="Scharfenstein L."/>
            <person name="Gilbert M.K."/>
        </authorList>
    </citation>
    <scope>NUCLEOTIDE SEQUENCE [LARGE SCALE GENOMIC DNA]</scope>
    <source>
        <strain evidence="1 2">CA14</strain>
    </source>
</reference>
<organism evidence="1 2">
    <name type="scientific">Aspergillus flavus</name>
    <dbReference type="NCBI Taxonomy" id="5059"/>
    <lineage>
        <taxon>Eukaryota</taxon>
        <taxon>Fungi</taxon>
        <taxon>Dikarya</taxon>
        <taxon>Ascomycota</taxon>
        <taxon>Pezizomycotina</taxon>
        <taxon>Eurotiomycetes</taxon>
        <taxon>Eurotiomycetidae</taxon>
        <taxon>Eurotiales</taxon>
        <taxon>Aspergillaceae</taxon>
        <taxon>Aspergillus</taxon>
        <taxon>Aspergillus subgen. Circumdati</taxon>
    </lineage>
</organism>
<comment type="caution">
    <text evidence="1">The sequence shown here is derived from an EMBL/GenBank/DDBJ whole genome shotgun (WGS) entry which is preliminary data.</text>
</comment>
<name>A0AB74CCC2_ASPFL</name>
<evidence type="ECO:0000313" key="1">
    <source>
        <dbReference type="EMBL" id="RMZ43267.1"/>
    </source>
</evidence>
<dbReference type="AlphaFoldDB" id="A0AB74CCC2"/>